<evidence type="ECO:0000256" key="1">
    <source>
        <dbReference type="SAM" id="Phobius"/>
    </source>
</evidence>
<dbReference type="GeneID" id="66102010"/>
<evidence type="ECO:0000313" key="3">
    <source>
        <dbReference type="Proteomes" id="UP000812287"/>
    </source>
</evidence>
<dbReference type="EMBL" id="MU250648">
    <property type="protein sequence ID" value="KAG7439067.1"/>
    <property type="molecule type" value="Genomic_DNA"/>
</dbReference>
<comment type="caution">
    <text evidence="2">The sequence shown here is derived from an EMBL/GenBank/DDBJ whole genome shotgun (WGS) entry which is preliminary data.</text>
</comment>
<accession>A0A9P7VED5</accession>
<dbReference type="Proteomes" id="UP000812287">
    <property type="component" value="Unassembled WGS sequence"/>
</dbReference>
<keyword evidence="1" id="KW-1133">Transmembrane helix</keyword>
<dbReference type="OrthoDB" id="3017913at2759"/>
<keyword evidence="1" id="KW-0812">Transmembrane</keyword>
<name>A0A9P7VED5_9AGAR</name>
<evidence type="ECO:0000313" key="2">
    <source>
        <dbReference type="EMBL" id="KAG7439067.1"/>
    </source>
</evidence>
<sequence>MRTVAPNVVMKFEYSCLCKEAVNVNQKREFTNLASEFQTRLELLPPPSTTTVYTPPFPFFKFAAVSKPGNTILPPGKTTDPLILAVLEVYDELEDLMPWLELEDLMHRLELTTASELDTALEFAENTIAHCKDYRQRESLLRELAAKIVDMKVEVRRAFGEDSPAYRILVLRGRRIDYWLKTVRIIHLLLSKYFWFAVLLFLLWFLFRVKGLA</sequence>
<protein>
    <submittedName>
        <fullName evidence="2">Uncharacterized protein</fullName>
    </submittedName>
</protein>
<dbReference type="AlphaFoldDB" id="A0A9P7VED5"/>
<organism evidence="2 3">
    <name type="scientific">Guyanagaster necrorhizus</name>
    <dbReference type="NCBI Taxonomy" id="856835"/>
    <lineage>
        <taxon>Eukaryota</taxon>
        <taxon>Fungi</taxon>
        <taxon>Dikarya</taxon>
        <taxon>Basidiomycota</taxon>
        <taxon>Agaricomycotina</taxon>
        <taxon>Agaricomycetes</taxon>
        <taxon>Agaricomycetidae</taxon>
        <taxon>Agaricales</taxon>
        <taxon>Marasmiineae</taxon>
        <taxon>Physalacriaceae</taxon>
        <taxon>Guyanagaster</taxon>
    </lineage>
</organism>
<dbReference type="RefSeq" id="XP_043032571.1">
    <property type="nucleotide sequence ID" value="XM_043179716.1"/>
</dbReference>
<keyword evidence="1" id="KW-0472">Membrane</keyword>
<keyword evidence="3" id="KW-1185">Reference proteome</keyword>
<gene>
    <name evidence="2" type="ORF">BT62DRAFT_1081810</name>
</gene>
<reference evidence="2" key="1">
    <citation type="submission" date="2020-11" db="EMBL/GenBank/DDBJ databases">
        <title>Adaptations for nitrogen fixation in a non-lichenized fungal sporocarp promotes dispersal by wood-feeding termites.</title>
        <authorList>
            <consortium name="DOE Joint Genome Institute"/>
            <person name="Koch R.A."/>
            <person name="Yoon G."/>
            <person name="Arayal U."/>
            <person name="Lail K."/>
            <person name="Amirebrahimi M."/>
            <person name="Labutti K."/>
            <person name="Lipzen A."/>
            <person name="Riley R."/>
            <person name="Barry K."/>
            <person name="Henrissat B."/>
            <person name="Grigoriev I.V."/>
            <person name="Herr J.R."/>
            <person name="Aime M.C."/>
        </authorList>
    </citation>
    <scope>NUCLEOTIDE SEQUENCE</scope>
    <source>
        <strain evidence="2">MCA 3950</strain>
    </source>
</reference>
<feature type="transmembrane region" description="Helical" evidence="1">
    <location>
        <begin position="185"/>
        <end position="207"/>
    </location>
</feature>
<proteinExistence type="predicted"/>